<name>A0A0M2EZN1_9GAMM</name>
<gene>
    <name evidence="5" type="ORF">KU74_10355</name>
</gene>
<dbReference type="PROSITE" id="PS50995">
    <property type="entry name" value="HTH_MARR_2"/>
    <property type="match status" value="1"/>
</dbReference>
<evidence type="ECO:0000256" key="1">
    <source>
        <dbReference type="ARBA" id="ARBA00023015"/>
    </source>
</evidence>
<dbReference type="SMART" id="SM00347">
    <property type="entry name" value="HTH_MARR"/>
    <property type="match status" value="1"/>
</dbReference>
<keyword evidence="3" id="KW-0804">Transcription</keyword>
<evidence type="ECO:0000259" key="4">
    <source>
        <dbReference type="PROSITE" id="PS50995"/>
    </source>
</evidence>
<dbReference type="EMBL" id="JQOD01000002">
    <property type="protein sequence ID" value="KGA33878.1"/>
    <property type="molecule type" value="Genomic_DNA"/>
</dbReference>
<dbReference type="InterPro" id="IPR036388">
    <property type="entry name" value="WH-like_DNA-bd_sf"/>
</dbReference>
<dbReference type="Proteomes" id="UP000029435">
    <property type="component" value="Unassembled WGS sequence"/>
</dbReference>
<dbReference type="SUPFAM" id="SSF46785">
    <property type="entry name" value="Winged helix' DNA-binding domain"/>
    <property type="match status" value="1"/>
</dbReference>
<reference evidence="5 6" key="1">
    <citation type="submission" date="2014-08" db="EMBL/GenBank/DDBJ databases">
        <title>Genome sequences of NCPPB Pectobacterium isolates.</title>
        <authorList>
            <person name="Glover R.H."/>
            <person name="Sapp M."/>
            <person name="Elphinstone J."/>
        </authorList>
    </citation>
    <scope>NUCLEOTIDE SEQUENCE [LARGE SCALE GENOMIC DNA]</scope>
    <source>
        <strain evidence="5 6">LMG 21372</strain>
    </source>
</reference>
<evidence type="ECO:0000256" key="2">
    <source>
        <dbReference type="ARBA" id="ARBA00023125"/>
    </source>
</evidence>
<organism evidence="5 6">
    <name type="scientific">Pectobacterium brasiliense</name>
    <dbReference type="NCBI Taxonomy" id="180957"/>
    <lineage>
        <taxon>Bacteria</taxon>
        <taxon>Pseudomonadati</taxon>
        <taxon>Pseudomonadota</taxon>
        <taxon>Gammaproteobacteria</taxon>
        <taxon>Enterobacterales</taxon>
        <taxon>Pectobacteriaceae</taxon>
        <taxon>Pectobacterium</taxon>
    </lineage>
</organism>
<dbReference type="InterPro" id="IPR000835">
    <property type="entry name" value="HTH_MarR-typ"/>
</dbReference>
<keyword evidence="2" id="KW-0238">DNA-binding</keyword>
<dbReference type="Pfam" id="PF01047">
    <property type="entry name" value="MarR"/>
    <property type="match status" value="1"/>
</dbReference>
<sequence length="187" mass="20929">MKNQTSEREYDAVDAILEQWRRERPDLDASPMGPIGRLRRCAAFIELRLEACFSRFELSSWEFDMLATLRRAGAPHCLSPTELFSALMVTSGTMTHRLKRLETRGFIERVQNAQDARSTLVQLTGTGLELINRAVEAHIENERQVLSVLPADVLAVLDANLAALLRGLENHSGRAAPKETNSVSDEI</sequence>
<evidence type="ECO:0000256" key="3">
    <source>
        <dbReference type="ARBA" id="ARBA00023163"/>
    </source>
</evidence>
<keyword evidence="1" id="KW-0805">Transcription regulation</keyword>
<accession>A0A0M2EZN1</accession>
<dbReference type="AlphaFoldDB" id="A0A0M2EZN1"/>
<dbReference type="PANTHER" id="PTHR42756:SF1">
    <property type="entry name" value="TRANSCRIPTIONAL REPRESSOR OF EMRAB OPERON"/>
    <property type="match status" value="1"/>
</dbReference>
<comment type="caution">
    <text evidence="5">The sequence shown here is derived from an EMBL/GenBank/DDBJ whole genome shotgun (WGS) entry which is preliminary data.</text>
</comment>
<dbReference type="GO" id="GO:0003677">
    <property type="term" value="F:DNA binding"/>
    <property type="evidence" value="ECO:0007669"/>
    <property type="project" value="UniProtKB-KW"/>
</dbReference>
<dbReference type="OrthoDB" id="32523at2"/>
<dbReference type="STRING" id="180957.B5S52_10420"/>
<dbReference type="PRINTS" id="PR00598">
    <property type="entry name" value="HTHMARR"/>
</dbReference>
<protein>
    <submittedName>
        <fullName evidence="5">MarR family transcriptional regulator</fullName>
    </submittedName>
</protein>
<proteinExistence type="predicted"/>
<dbReference type="GO" id="GO:0003700">
    <property type="term" value="F:DNA-binding transcription factor activity"/>
    <property type="evidence" value="ECO:0007669"/>
    <property type="project" value="InterPro"/>
</dbReference>
<evidence type="ECO:0000313" key="6">
    <source>
        <dbReference type="Proteomes" id="UP000029435"/>
    </source>
</evidence>
<evidence type="ECO:0000313" key="5">
    <source>
        <dbReference type="EMBL" id="KGA33878.1"/>
    </source>
</evidence>
<feature type="domain" description="HTH marR-type" evidence="4">
    <location>
        <begin position="28"/>
        <end position="170"/>
    </location>
</feature>
<dbReference type="Gene3D" id="1.10.10.10">
    <property type="entry name" value="Winged helix-like DNA-binding domain superfamily/Winged helix DNA-binding domain"/>
    <property type="match status" value="1"/>
</dbReference>
<dbReference type="InterPro" id="IPR036390">
    <property type="entry name" value="WH_DNA-bd_sf"/>
</dbReference>
<dbReference type="RefSeq" id="WP_039314665.1">
    <property type="nucleotide sequence ID" value="NZ_JQOD01000002.1"/>
</dbReference>
<dbReference type="PANTHER" id="PTHR42756">
    <property type="entry name" value="TRANSCRIPTIONAL REGULATOR, MARR"/>
    <property type="match status" value="1"/>
</dbReference>